<feature type="domain" description="DNA replication/recombination mediator RecO N-terminal" evidence="1">
    <location>
        <begin position="1"/>
        <end position="72"/>
    </location>
</feature>
<reference evidence="2 3" key="1">
    <citation type="submission" date="2017-10" db="EMBL/GenBank/DDBJ databases">
        <title>Genomics of the genus Arcobacter.</title>
        <authorList>
            <person name="Perez-Cataluna A."/>
            <person name="Figueras M.J."/>
        </authorList>
    </citation>
    <scope>NUCLEOTIDE SEQUENCE [LARGE SCALE GENOMIC DNA]</scope>
    <source>
        <strain evidence="2 3">CECT 8993</strain>
    </source>
</reference>
<dbReference type="RefSeq" id="WP_128982006.1">
    <property type="nucleotide sequence ID" value="NZ_PDKJ01000009.1"/>
</dbReference>
<dbReference type="Pfam" id="PF13114">
    <property type="entry name" value="RecO_N_2"/>
    <property type="match status" value="1"/>
</dbReference>
<dbReference type="NCBIfam" id="NF010483">
    <property type="entry name" value="PRK13908.1"/>
    <property type="match status" value="1"/>
</dbReference>
<dbReference type="AlphaFoldDB" id="A0A4Q0YAT4"/>
<gene>
    <name evidence="2" type="ORF">CRV08_10890</name>
</gene>
<evidence type="ECO:0000313" key="3">
    <source>
        <dbReference type="Proteomes" id="UP000290172"/>
    </source>
</evidence>
<sequence>MQGYIIEIKTVKDDDLIVSILTENHIYITYRFYGARHSNINIGYKIDFELESNLKSSIPRLKDVIQLGFQWIFDNEKLYCWQRFIKLFYPHLKDVETIDDFYFNLLETLCHKMIKENSKRAICKAYLFLLEHEGRLHKDLHCFLCEKEIKENISLVRSFMPVHASCTYSRAFEFEKIKELLDEKSLIAFSDDEIDYLWKIILQGL</sequence>
<proteinExistence type="predicted"/>
<dbReference type="EMBL" id="PDKJ01000009">
    <property type="protein sequence ID" value="RXJ67426.1"/>
    <property type="molecule type" value="Genomic_DNA"/>
</dbReference>
<protein>
    <submittedName>
        <fullName evidence="2">Recombination protein RecO</fullName>
    </submittedName>
</protein>
<dbReference type="InterPro" id="IPR022572">
    <property type="entry name" value="DNA_rep/recomb_RecO_N"/>
</dbReference>
<organism evidence="2 3">
    <name type="scientific">Halarcobacter ebronensis</name>
    <dbReference type="NCBI Taxonomy" id="1462615"/>
    <lineage>
        <taxon>Bacteria</taxon>
        <taxon>Pseudomonadati</taxon>
        <taxon>Campylobacterota</taxon>
        <taxon>Epsilonproteobacteria</taxon>
        <taxon>Campylobacterales</taxon>
        <taxon>Arcobacteraceae</taxon>
        <taxon>Halarcobacter</taxon>
    </lineage>
</organism>
<comment type="caution">
    <text evidence="2">The sequence shown here is derived from an EMBL/GenBank/DDBJ whole genome shotgun (WGS) entry which is preliminary data.</text>
</comment>
<evidence type="ECO:0000313" key="2">
    <source>
        <dbReference type="EMBL" id="RXJ67426.1"/>
    </source>
</evidence>
<name>A0A4Q0YAT4_9BACT</name>
<accession>A0A4Q0YAT4</accession>
<dbReference type="Proteomes" id="UP000290172">
    <property type="component" value="Unassembled WGS sequence"/>
</dbReference>
<evidence type="ECO:0000259" key="1">
    <source>
        <dbReference type="Pfam" id="PF13114"/>
    </source>
</evidence>